<dbReference type="VEuPathDB" id="TriTrypDB:C4B63_8g536"/>
<dbReference type="Pfam" id="PF01156">
    <property type="entry name" value="IU_nuc_hydro"/>
    <property type="match status" value="1"/>
</dbReference>
<evidence type="ECO:0000313" key="6">
    <source>
        <dbReference type="EMBL" id="PWU99690.1"/>
    </source>
</evidence>
<keyword evidence="4" id="KW-1133">Transmembrane helix</keyword>
<dbReference type="GO" id="GO:0008477">
    <property type="term" value="F:purine nucleosidase activity"/>
    <property type="evidence" value="ECO:0007669"/>
    <property type="project" value="TreeGrafter"/>
</dbReference>
<dbReference type="VEuPathDB" id="TriTrypDB:ECC02_004610"/>
<dbReference type="InterPro" id="IPR023186">
    <property type="entry name" value="IUNH"/>
</dbReference>
<evidence type="ECO:0000256" key="1">
    <source>
        <dbReference type="ARBA" id="ARBA00009176"/>
    </source>
</evidence>
<dbReference type="PANTHER" id="PTHR12304">
    <property type="entry name" value="INOSINE-URIDINE PREFERRING NUCLEOSIDE HYDROLASE"/>
    <property type="match status" value="1"/>
</dbReference>
<dbReference type="VEuPathDB" id="TriTrypDB:TCDM_01363"/>
<dbReference type="EMBL" id="PRFA01000008">
    <property type="protein sequence ID" value="PWU99690.1"/>
    <property type="molecule type" value="Genomic_DNA"/>
</dbReference>
<dbReference type="GO" id="GO:0006152">
    <property type="term" value="P:purine nucleoside catabolic process"/>
    <property type="evidence" value="ECO:0007669"/>
    <property type="project" value="TreeGrafter"/>
</dbReference>
<comment type="similarity">
    <text evidence="1">Belongs to the IUNH family.</text>
</comment>
<dbReference type="VEuPathDB" id="TriTrypDB:TcCL_NonESM00774"/>
<dbReference type="VEuPathDB" id="TriTrypDB:TcCLB.508207.260"/>
<evidence type="ECO:0000256" key="3">
    <source>
        <dbReference type="ARBA" id="ARBA00023295"/>
    </source>
</evidence>
<dbReference type="AlphaFoldDB" id="A0A2V2VTX2"/>
<accession>A0A2V2VTX2</accession>
<dbReference type="VEuPathDB" id="TriTrypDB:TcBrA4_0107170"/>
<keyword evidence="4" id="KW-0812">Transmembrane</keyword>
<feature type="transmembrane region" description="Helical" evidence="4">
    <location>
        <begin position="21"/>
        <end position="43"/>
    </location>
</feature>
<keyword evidence="3" id="KW-0326">Glycosidase</keyword>
<protein>
    <recommendedName>
        <fullName evidence="5">Inosine/uridine-preferring nucleoside hydrolase domain-containing protein</fullName>
    </recommendedName>
</protein>
<dbReference type="VEuPathDB" id="TriTrypDB:TcCLB.509507.40"/>
<evidence type="ECO:0000256" key="4">
    <source>
        <dbReference type="SAM" id="Phobius"/>
    </source>
</evidence>
<sequence>MDYLRQWQKRWEDLPQPRKIKALRLVVFGCYFLALLFFVIYAFGGIRKQVRDPARAVLFMEPTPGALMALRHLAKRSDVSIAMIVLTVNAWNFNLNAAYDNTVAFLAMLKDESSLKYHIPVYYGSSVAEVNAGYDDEIDFSIGGGKASNTTACTYRRVIIPSLMLEADSLFGASELLDSVPLSTPTSSHGKSFGISGQYEFFDFALSNYLSSQTAAFLVLGPLTDAAEFLQRHSDLRAKVNRIFFAGGALKAGGNTRLVYPPNQRSEQHAFFDPLAANYILGGAHGRPMELLPLDALPQWPQALYDSLIGSRAYPSSSSSLVPTSAQVVARAFTGYSKRFGMGKLMPVDILAASYFADVVIQSGAIVADMALLVANGFSMSMDGLIGAPRSGQPQEHSFKVRVVLRIKEETFWSRLEAVDRLSI</sequence>
<dbReference type="InterPro" id="IPR036452">
    <property type="entry name" value="Ribo_hydro-like"/>
</dbReference>
<comment type="caution">
    <text evidence="6">The sequence shown here is derived from an EMBL/GenBank/DDBJ whole genome shotgun (WGS) entry which is preliminary data.</text>
</comment>
<keyword evidence="4" id="KW-0472">Membrane</keyword>
<feature type="domain" description="Inosine/uridine-preferring nucleoside hydrolase" evidence="5">
    <location>
        <begin position="68"/>
        <end position="413"/>
    </location>
</feature>
<reference evidence="6 7" key="1">
    <citation type="journal article" date="2018" name="Microb. Genom.">
        <title>Expanding an expanded genome: long-read sequencing of Trypanosoma cruzi.</title>
        <authorList>
            <person name="Berna L."/>
            <person name="Rodriguez M."/>
            <person name="Chiribao M.L."/>
            <person name="Parodi-Talice A."/>
            <person name="Pita S."/>
            <person name="Rijo G."/>
            <person name="Alvarez-Valin F."/>
            <person name="Robello C."/>
        </authorList>
    </citation>
    <scope>NUCLEOTIDE SEQUENCE [LARGE SCALE GENOMIC DNA]</scope>
    <source>
        <strain evidence="6 7">Dm28c</strain>
    </source>
</reference>
<evidence type="ECO:0000313" key="7">
    <source>
        <dbReference type="Proteomes" id="UP000246121"/>
    </source>
</evidence>
<dbReference type="GO" id="GO:0005829">
    <property type="term" value="C:cytosol"/>
    <property type="evidence" value="ECO:0007669"/>
    <property type="project" value="TreeGrafter"/>
</dbReference>
<dbReference type="PANTHER" id="PTHR12304:SF4">
    <property type="entry name" value="URIDINE NUCLEOSIDASE"/>
    <property type="match status" value="1"/>
</dbReference>
<dbReference type="VEuPathDB" id="TriTrypDB:TcG_03908"/>
<dbReference type="VEuPathDB" id="TriTrypDB:Tc_MARK_1091"/>
<name>A0A2V2VTX2_TRYCR</name>
<dbReference type="InterPro" id="IPR001910">
    <property type="entry name" value="Inosine/uridine_hydrolase_dom"/>
</dbReference>
<keyword evidence="2" id="KW-0378">Hydrolase</keyword>
<organism evidence="6 7">
    <name type="scientific">Trypanosoma cruzi</name>
    <dbReference type="NCBI Taxonomy" id="5693"/>
    <lineage>
        <taxon>Eukaryota</taxon>
        <taxon>Discoba</taxon>
        <taxon>Euglenozoa</taxon>
        <taxon>Kinetoplastea</taxon>
        <taxon>Metakinetoplastina</taxon>
        <taxon>Trypanosomatida</taxon>
        <taxon>Trypanosomatidae</taxon>
        <taxon>Trypanosoma</taxon>
        <taxon>Schizotrypanum</taxon>
    </lineage>
</organism>
<gene>
    <name evidence="6" type="ORF">C4B63_8g536</name>
</gene>
<dbReference type="Proteomes" id="UP000246121">
    <property type="component" value="Unassembled WGS sequence"/>
</dbReference>
<dbReference type="VEuPathDB" id="TriTrypDB:TCSYLVIO_002373"/>
<evidence type="ECO:0000256" key="2">
    <source>
        <dbReference type="ARBA" id="ARBA00022801"/>
    </source>
</evidence>
<evidence type="ECO:0000259" key="5">
    <source>
        <dbReference type="Pfam" id="PF01156"/>
    </source>
</evidence>
<dbReference type="Gene3D" id="3.90.245.10">
    <property type="entry name" value="Ribonucleoside hydrolase-like"/>
    <property type="match status" value="1"/>
</dbReference>
<dbReference type="SUPFAM" id="SSF53590">
    <property type="entry name" value="Nucleoside hydrolase"/>
    <property type="match status" value="1"/>
</dbReference>
<dbReference type="VEuPathDB" id="TriTrypDB:BCY84_13358"/>
<dbReference type="VEuPathDB" id="TriTrypDB:C3747_4g752"/>
<proteinExistence type="inferred from homology"/>